<name>A0A9X1NTL9_9HYPH</name>
<dbReference type="Pfam" id="PF13770">
    <property type="entry name" value="DUF4169"/>
    <property type="match status" value="1"/>
</dbReference>
<evidence type="ECO:0000313" key="3">
    <source>
        <dbReference type="Proteomes" id="UP001139089"/>
    </source>
</evidence>
<gene>
    <name evidence="2" type="ORF">LRX75_17320</name>
</gene>
<feature type="region of interest" description="Disordered" evidence="1">
    <location>
        <begin position="1"/>
        <end position="79"/>
    </location>
</feature>
<organism evidence="2 3">
    <name type="scientific">Rhizobium quercicola</name>
    <dbReference type="NCBI Taxonomy" id="2901226"/>
    <lineage>
        <taxon>Bacteria</taxon>
        <taxon>Pseudomonadati</taxon>
        <taxon>Pseudomonadota</taxon>
        <taxon>Alphaproteobacteria</taxon>
        <taxon>Hyphomicrobiales</taxon>
        <taxon>Rhizobiaceae</taxon>
        <taxon>Rhizobium/Agrobacterium group</taxon>
        <taxon>Rhizobium</taxon>
    </lineage>
</organism>
<protein>
    <submittedName>
        <fullName evidence="2">DUF4169 family protein</fullName>
    </submittedName>
</protein>
<accession>A0A9X1NTL9</accession>
<proteinExistence type="predicted"/>
<dbReference type="InterPro" id="IPR025227">
    <property type="entry name" value="DUF4169"/>
</dbReference>
<feature type="compositionally biased region" description="Basic and acidic residues" evidence="1">
    <location>
        <begin position="47"/>
        <end position="79"/>
    </location>
</feature>
<dbReference type="RefSeq" id="WP_231815934.1">
    <property type="nucleotide sequence ID" value="NZ_JAJOZR010000011.1"/>
</dbReference>
<keyword evidence="3" id="KW-1185">Reference proteome</keyword>
<reference evidence="2" key="1">
    <citation type="submission" date="2021-12" db="EMBL/GenBank/DDBJ databases">
        <authorList>
            <person name="Li Y."/>
        </authorList>
    </citation>
    <scope>NUCLEOTIDE SEQUENCE</scope>
    <source>
        <strain evidence="2">DKSPLA3</strain>
    </source>
</reference>
<dbReference type="Proteomes" id="UP001139089">
    <property type="component" value="Unassembled WGS sequence"/>
</dbReference>
<comment type="caution">
    <text evidence="2">The sequence shown here is derived from an EMBL/GenBank/DDBJ whole genome shotgun (WGS) entry which is preliminary data.</text>
</comment>
<dbReference type="EMBL" id="JAJOZR010000011">
    <property type="protein sequence ID" value="MCD7110797.1"/>
    <property type="molecule type" value="Genomic_DNA"/>
</dbReference>
<evidence type="ECO:0000256" key="1">
    <source>
        <dbReference type="SAM" id="MobiDB-lite"/>
    </source>
</evidence>
<evidence type="ECO:0000313" key="2">
    <source>
        <dbReference type="EMBL" id="MCD7110797.1"/>
    </source>
</evidence>
<sequence length="79" mass="9094">MAGDVVNLRQFRKQKSRANDEKTAEQNRISFGRTKVEKTLTKALNETSERRLDQGRRETAPSTGRRDEDGRDKDGQDKD</sequence>
<dbReference type="AlphaFoldDB" id="A0A9X1NTL9"/>